<gene>
    <name evidence="2" type="ORF">AVDCRST_MAG41-2157</name>
</gene>
<feature type="non-terminal residue" evidence="2">
    <location>
        <position position="1"/>
    </location>
</feature>
<feature type="region of interest" description="Disordered" evidence="1">
    <location>
        <begin position="34"/>
        <end position="291"/>
    </location>
</feature>
<organism evidence="2">
    <name type="scientific">uncultured Mycobacteriales bacterium</name>
    <dbReference type="NCBI Taxonomy" id="581187"/>
    <lineage>
        <taxon>Bacteria</taxon>
        <taxon>Bacillati</taxon>
        <taxon>Actinomycetota</taxon>
        <taxon>Actinomycetes</taxon>
        <taxon>Mycobacteriales</taxon>
        <taxon>environmental samples</taxon>
    </lineage>
</organism>
<feature type="compositionally biased region" description="Gly residues" evidence="1">
    <location>
        <begin position="171"/>
        <end position="181"/>
    </location>
</feature>
<sequence>VRPASALRGARRVERHRVAGRRALRADVGLRGALPATRRLRPGSGPAAGRLRRRGRRPGRRGVRQGAGRRPRGWRPGDGVPGVPADDGAAHAVRPDPPGPPARAVRRHDPARPGRAVAGHRGRGAGVAAGGPGVQPAAGAVADRAVAHRGGAGVAGPGRAAARAHAERGGRAGLPGPGGAAAGVPAGAPGRRGRRGAPLDGDPARRLGPRRAVVAAAGAGGRPPGYLRRVPDAGRRGRGRERRPARRRRTPGAGCRRGRLPGLHRRRHGRGGGGGRGRDDRGRHGRRDRRE</sequence>
<feature type="compositionally biased region" description="Basic and acidic residues" evidence="1">
    <location>
        <begin position="276"/>
        <end position="291"/>
    </location>
</feature>
<feature type="compositionally biased region" description="Low complexity" evidence="1">
    <location>
        <begin position="77"/>
        <end position="87"/>
    </location>
</feature>
<reference evidence="2" key="1">
    <citation type="submission" date="2020-02" db="EMBL/GenBank/DDBJ databases">
        <authorList>
            <person name="Meier V. D."/>
        </authorList>
    </citation>
    <scope>NUCLEOTIDE SEQUENCE</scope>
    <source>
        <strain evidence="2">AVDCRST_MAG41</strain>
    </source>
</reference>
<feature type="non-terminal residue" evidence="2">
    <location>
        <position position="291"/>
    </location>
</feature>
<protein>
    <submittedName>
        <fullName evidence="2">Sigma-70 region 2 domain protein</fullName>
    </submittedName>
</protein>
<accession>A0A6J4ING6</accession>
<evidence type="ECO:0000256" key="1">
    <source>
        <dbReference type="SAM" id="MobiDB-lite"/>
    </source>
</evidence>
<feature type="compositionally biased region" description="Basic residues" evidence="1">
    <location>
        <begin position="236"/>
        <end position="270"/>
    </location>
</feature>
<feature type="compositionally biased region" description="Basic residues" evidence="1">
    <location>
        <begin position="50"/>
        <end position="73"/>
    </location>
</feature>
<evidence type="ECO:0000313" key="2">
    <source>
        <dbReference type="EMBL" id="CAA9255601.1"/>
    </source>
</evidence>
<feature type="compositionally biased region" description="Gly residues" evidence="1">
    <location>
        <begin position="124"/>
        <end position="133"/>
    </location>
</feature>
<proteinExistence type="predicted"/>
<name>A0A6J4ING6_9ACTN</name>
<dbReference type="AlphaFoldDB" id="A0A6J4ING6"/>
<feature type="compositionally biased region" description="Low complexity" evidence="1">
    <location>
        <begin position="134"/>
        <end position="144"/>
    </location>
</feature>
<dbReference type="EMBL" id="CADCTP010000195">
    <property type="protein sequence ID" value="CAA9255601.1"/>
    <property type="molecule type" value="Genomic_DNA"/>
</dbReference>